<accession>A0A7I8DY52</accession>
<evidence type="ECO:0000313" key="2">
    <source>
        <dbReference type="EMBL" id="BCL56996.1"/>
    </source>
</evidence>
<dbReference type="AlphaFoldDB" id="A0A7I8DY52"/>
<dbReference type="Proteomes" id="UP000593842">
    <property type="component" value="Chromosome"/>
</dbReference>
<evidence type="ECO:0000256" key="1">
    <source>
        <dbReference type="SAM" id="Phobius"/>
    </source>
</evidence>
<evidence type="ECO:0008006" key="4">
    <source>
        <dbReference type="Google" id="ProtNLM"/>
    </source>
</evidence>
<evidence type="ECO:0000313" key="3">
    <source>
        <dbReference type="Proteomes" id="UP000593842"/>
    </source>
</evidence>
<gene>
    <name evidence="2" type="ORF">Fi14EGH31_07080</name>
</gene>
<feature type="transmembrane region" description="Helical" evidence="1">
    <location>
        <begin position="212"/>
        <end position="232"/>
    </location>
</feature>
<protein>
    <recommendedName>
        <fullName evidence="4">Gram-positive cocci surface proteins LPxTG domain-containing protein</fullName>
    </recommendedName>
</protein>
<organism evidence="2 3">
    <name type="scientific">Faecalibacillus intestinalis</name>
    <dbReference type="NCBI Taxonomy" id="1982626"/>
    <lineage>
        <taxon>Bacteria</taxon>
        <taxon>Bacillati</taxon>
        <taxon>Bacillota</taxon>
        <taxon>Erysipelotrichia</taxon>
        <taxon>Erysipelotrichales</taxon>
        <taxon>Coprobacillaceae</taxon>
        <taxon>Faecalibacillus</taxon>
    </lineage>
</organism>
<sequence>MLLRISFIEKEKNINKRKLVLEALLALSLTTLLSTVVYAEKTHQPEGNTVISEKDKPSITLAMDKWAGENDIVLNVQSKKNTTIKLLEMYVWDDSTSLGGIYVEPKIDLDENGNGTITFKNDDLKNVKTLIGSNDPLDWIKIKQIEMYFVFCLDETEIYDSKSACIPVEISKTPAPVETEKPKTTETVKKETKATTKNTQSKAVKTGDNTNITLYTSLLIISVIIVAGTTVLRKKKS</sequence>
<keyword evidence="1" id="KW-0472">Membrane</keyword>
<keyword evidence="1" id="KW-0812">Transmembrane</keyword>
<proteinExistence type="predicted"/>
<keyword evidence="1" id="KW-1133">Transmembrane helix</keyword>
<reference evidence="3" key="1">
    <citation type="submission" date="2020-09" db="EMBL/GenBank/DDBJ databases">
        <title>Complete genome sequencing of Faecalibacillus intestinalis strain 14EGH31.</title>
        <authorList>
            <person name="Sakamoto M."/>
            <person name="Murakami T."/>
            <person name="Mori H."/>
        </authorList>
    </citation>
    <scope>NUCLEOTIDE SEQUENCE [LARGE SCALE GENOMIC DNA]</scope>
    <source>
        <strain evidence="3">14EGH31</strain>
    </source>
</reference>
<dbReference type="KEGG" id="fit:Fi14EGH31_07080"/>
<dbReference type="EMBL" id="AP024085">
    <property type="protein sequence ID" value="BCL56996.1"/>
    <property type="molecule type" value="Genomic_DNA"/>
</dbReference>
<name>A0A7I8DY52_9FIRM</name>